<evidence type="ECO:0000256" key="2">
    <source>
        <dbReference type="SAM" id="MobiDB-lite"/>
    </source>
</evidence>
<feature type="coiled-coil region" evidence="1">
    <location>
        <begin position="541"/>
        <end position="568"/>
    </location>
</feature>
<feature type="region of interest" description="Disordered" evidence="2">
    <location>
        <begin position="97"/>
        <end position="117"/>
    </location>
</feature>
<sequence>MKNINQTSSVGRFKSLFKRWKSNKESETQFVDLAATDGADDCGKYCEAIEYALTRPDVFNIAITGPYGSGKSSVIKAFLKSSKHEALQISLATFASASSTDNDSDEPSDSASNSSTINRQDVERSILQQMVYKENARKIPLSRFKRIESPTYLGLKSLYLTAGGLSSYYIYNHISDITKGSFLNPSTLSNALDIGIFAFTVCFIWSLVRILYGKSFGLSLKGLSLKNIEIKPSSDDESSILNRHLDEIIYFFQKTKYDLVIIEDLDRFNDHEVFITLREINTLINNNSDIKKRVRFIYALRDDMFESTDRTKFFEFIVPIIPIVNSSNAIDKVLEHTKRIGIQEKLNDQFLREVSRYLDDLRLIRNVFNEYVIYQSRLEDASVETLDRNKLLAVLIYKNVYPSDFELLHRNDGILSEILNLRNELTAKLETDYDQKIEQIENDITIIEDQLPVNIQELNSIFIMAILEHLPEGIELLKDYQGHWRPLEHYKNSDDSLRSVLSSTLITALDVGRNEKYFNPKTKLKECYSLDAYKDRYDLIINKTTNKKDEHLQNIRKLREKRAALRKVKLREILRHDYEKLNKFFSKLKGNSDLARYLILEGYLDDSYYQYTSLFHAGRLSPSDNAFLRKIRAFNTPEPTFQIDNPKEVIADMREEDFGQDYVLNIKIIDTLCSNSSLYKKQLTMMNEFIIKSFAKIEDSIIAYYDAGGQVGCFIRQLMDDYPSFVLKATEGKYAYKHAALILTHLESNKLEKLNGETSRFKEYLSSNLKEVLNEAPELDAEKLVVSNVNVKDLSSIHEHKNIASKLVEEGKFEINTFNIEYIIKDLLNTGSKSDIETKNYTTILNSGSHGLINKINSNLDTYLIDVLNKLGQNKQEDPETIVKLLSKTNVDIELVKSVVANQTLKIPHLEAIPKTLWTFAISNNLIEPSLDNCKSYLGEDEYYDKGELLKFLNRPNVYSALSSKQLPEKETEALEAFIINAKELNNDAYQAYLSVFFYSHPDLPEGLSDEKTLIMINADVLCFTATNLNALSGNEGLLVPFITRNIDEFIQKIDDFRVDNLTYVDLLSQEISIEHKVEIVKAINISMIEGSALAQAIASIINIMMDERCKDSDLSGELVIGIMNEVMSEQDLMALLIKFGEQLSKDEIKNTLKNLKGKIADIVQKISGHVKLEITPENEKLVKLLKTKNIISSSSKESHEIRVNLYRKNKENA</sequence>
<accession>A0A2S7VLB2</accession>
<evidence type="ECO:0000313" key="4">
    <source>
        <dbReference type="EMBL" id="PQJ62944.1"/>
    </source>
</evidence>
<dbReference type="SUPFAM" id="SSF52540">
    <property type="entry name" value="P-loop containing nucleoside triphosphate hydrolases"/>
    <property type="match status" value="1"/>
</dbReference>
<dbReference type="EMBL" id="MSCJ01000003">
    <property type="protein sequence ID" value="PQJ62944.1"/>
    <property type="molecule type" value="Genomic_DNA"/>
</dbReference>
<evidence type="ECO:0000313" key="5">
    <source>
        <dbReference type="Proteomes" id="UP000238730"/>
    </source>
</evidence>
<protein>
    <recommendedName>
        <fullName evidence="3">YobI-like P-loop NTPase domain-containing protein</fullName>
    </recommendedName>
</protein>
<proteinExistence type="predicted"/>
<dbReference type="AlphaFoldDB" id="A0A2S7VLB2"/>
<dbReference type="InterPro" id="IPR048428">
    <property type="entry name" value="YobI-NTPase"/>
</dbReference>
<gene>
    <name evidence="4" type="ORF">BTO08_19385</name>
</gene>
<dbReference type="Pfam" id="PF20693">
    <property type="entry name" value="YobI-ATPase"/>
    <property type="match status" value="1"/>
</dbReference>
<keyword evidence="1" id="KW-0175">Coiled coil</keyword>
<comment type="caution">
    <text evidence="4">The sequence shown here is derived from an EMBL/GenBank/DDBJ whole genome shotgun (WGS) entry which is preliminary data.</text>
</comment>
<evidence type="ECO:0000259" key="3">
    <source>
        <dbReference type="Pfam" id="PF20693"/>
    </source>
</evidence>
<reference evidence="4 5" key="1">
    <citation type="submission" date="2016-12" db="EMBL/GenBank/DDBJ databases">
        <title>Diversity of luminous bacteria.</title>
        <authorList>
            <person name="Yoshizawa S."/>
            <person name="Kogure K."/>
        </authorList>
    </citation>
    <scope>NUCLEOTIDE SEQUENCE [LARGE SCALE GENOMIC DNA]</scope>
    <source>
        <strain evidence="4 5">LC1-200</strain>
    </source>
</reference>
<organism evidence="4 5">
    <name type="scientific">Photobacterium angustum</name>
    <dbReference type="NCBI Taxonomy" id="661"/>
    <lineage>
        <taxon>Bacteria</taxon>
        <taxon>Pseudomonadati</taxon>
        <taxon>Pseudomonadota</taxon>
        <taxon>Gammaproteobacteria</taxon>
        <taxon>Vibrionales</taxon>
        <taxon>Vibrionaceae</taxon>
        <taxon>Photobacterium</taxon>
    </lineage>
</organism>
<dbReference type="Proteomes" id="UP000238730">
    <property type="component" value="Unassembled WGS sequence"/>
</dbReference>
<name>A0A2S7VLB2_PHOAN</name>
<dbReference type="InterPro" id="IPR027417">
    <property type="entry name" value="P-loop_NTPase"/>
</dbReference>
<evidence type="ECO:0000256" key="1">
    <source>
        <dbReference type="SAM" id="Coils"/>
    </source>
</evidence>
<feature type="domain" description="YobI-like P-loop NTPase" evidence="3">
    <location>
        <begin position="45"/>
        <end position="415"/>
    </location>
</feature>